<evidence type="ECO:0000313" key="3">
    <source>
        <dbReference type="Proteomes" id="UP000299102"/>
    </source>
</evidence>
<name>A0A4C1WP62_EUMVA</name>
<dbReference type="AlphaFoldDB" id="A0A4C1WP62"/>
<reference evidence="2 3" key="1">
    <citation type="journal article" date="2019" name="Commun. Biol.">
        <title>The bagworm genome reveals a unique fibroin gene that provides high tensile strength.</title>
        <authorList>
            <person name="Kono N."/>
            <person name="Nakamura H."/>
            <person name="Ohtoshi R."/>
            <person name="Tomita M."/>
            <person name="Numata K."/>
            <person name="Arakawa K."/>
        </authorList>
    </citation>
    <scope>NUCLEOTIDE SEQUENCE [LARGE SCALE GENOMIC DNA]</scope>
</reference>
<gene>
    <name evidence="2" type="ORF">EVAR_27728_1</name>
</gene>
<accession>A0A4C1WP62</accession>
<feature type="region of interest" description="Disordered" evidence="1">
    <location>
        <begin position="1"/>
        <end position="41"/>
    </location>
</feature>
<evidence type="ECO:0000256" key="1">
    <source>
        <dbReference type="SAM" id="MobiDB-lite"/>
    </source>
</evidence>
<feature type="compositionally biased region" description="Basic residues" evidence="1">
    <location>
        <begin position="26"/>
        <end position="41"/>
    </location>
</feature>
<protein>
    <submittedName>
        <fullName evidence="2">Uncharacterized protein</fullName>
    </submittedName>
</protein>
<sequence length="101" mass="11399">MSLGSKTSVGTGLKIKVRTGSESKARRGRDRHRSMQMKEKRKISACWRRRIIYPIRVRYLKEPARLAAVTRRSVNAPVNQQDVAAAPPPGRLFQLFPITAA</sequence>
<proteinExistence type="predicted"/>
<feature type="compositionally biased region" description="Polar residues" evidence="1">
    <location>
        <begin position="1"/>
        <end position="10"/>
    </location>
</feature>
<dbReference type="Proteomes" id="UP000299102">
    <property type="component" value="Unassembled WGS sequence"/>
</dbReference>
<dbReference type="EMBL" id="BGZK01000609">
    <property type="protein sequence ID" value="GBP52783.1"/>
    <property type="molecule type" value="Genomic_DNA"/>
</dbReference>
<comment type="caution">
    <text evidence="2">The sequence shown here is derived from an EMBL/GenBank/DDBJ whole genome shotgun (WGS) entry which is preliminary data.</text>
</comment>
<keyword evidence="3" id="KW-1185">Reference proteome</keyword>
<evidence type="ECO:0000313" key="2">
    <source>
        <dbReference type="EMBL" id="GBP52783.1"/>
    </source>
</evidence>
<organism evidence="2 3">
    <name type="scientific">Eumeta variegata</name>
    <name type="common">Bagworm moth</name>
    <name type="synonym">Eumeta japonica</name>
    <dbReference type="NCBI Taxonomy" id="151549"/>
    <lineage>
        <taxon>Eukaryota</taxon>
        <taxon>Metazoa</taxon>
        <taxon>Ecdysozoa</taxon>
        <taxon>Arthropoda</taxon>
        <taxon>Hexapoda</taxon>
        <taxon>Insecta</taxon>
        <taxon>Pterygota</taxon>
        <taxon>Neoptera</taxon>
        <taxon>Endopterygota</taxon>
        <taxon>Lepidoptera</taxon>
        <taxon>Glossata</taxon>
        <taxon>Ditrysia</taxon>
        <taxon>Tineoidea</taxon>
        <taxon>Psychidae</taxon>
        <taxon>Oiketicinae</taxon>
        <taxon>Eumeta</taxon>
    </lineage>
</organism>